<dbReference type="PRINTS" id="PR00505">
    <property type="entry name" value="D12N6MTFRASE"/>
</dbReference>
<dbReference type="AlphaFoldDB" id="A0A2L2LKU2"/>
<dbReference type="Gene3D" id="3.40.50.150">
    <property type="entry name" value="Vaccinia Virus protein VP39"/>
    <property type="match status" value="2"/>
</dbReference>
<dbReference type="SUPFAM" id="SSF53335">
    <property type="entry name" value="S-adenosyl-L-methionine-dependent methyltransferases"/>
    <property type="match status" value="1"/>
</dbReference>
<evidence type="ECO:0000256" key="3">
    <source>
        <dbReference type="ARBA" id="ARBA00022679"/>
    </source>
</evidence>
<dbReference type="InterPro" id="IPR029063">
    <property type="entry name" value="SAM-dependent_MTases_sf"/>
</dbReference>
<dbReference type="Proteomes" id="UP000237717">
    <property type="component" value="Chromosome II"/>
</dbReference>
<dbReference type="GO" id="GO:0009307">
    <property type="term" value="P:DNA restriction-modification system"/>
    <property type="evidence" value="ECO:0007669"/>
    <property type="project" value="InterPro"/>
</dbReference>
<dbReference type="PROSITE" id="PS00092">
    <property type="entry name" value="N6_MTASE"/>
    <property type="match status" value="1"/>
</dbReference>
<dbReference type="GO" id="GO:0003676">
    <property type="term" value="F:nucleic acid binding"/>
    <property type="evidence" value="ECO:0007669"/>
    <property type="project" value="InterPro"/>
</dbReference>
<sequence>MSFIPLRGSFTIGYEFAMRDSTPRSVPDTRVVPLVAKRQALELPEQAAKYPELRYMGSKKRLLPWIYQVLDDIDFESAMDPFSGTGSVGYLMKSMGRRVVASDFLNFSSLVARATIENSSVRLDGKSIKRLIDPDPGPHHFIEQTFRDVFYTAEDLKFLDRVSGNIRQLEGQYDQALAFAALFRSCLKRQPRGVFTISGNLDRYDDGRRDLRLSLEEHFLEQIEIYNNAVFDNGRRNQSFRGDVFELAAKKVDLVYLDPPYVPRSDDNCYIKRYHFLEGLSCYWQGLPIDESTKVKKIAKKYTPFSYRRTAVEAFDRMFSRFKKSTIVLSYSSNGYPDLNVLEELMKKHKPSVRVFEKPHRYHFGTHAGVERSSVTEYLIVGR</sequence>
<evidence type="ECO:0000256" key="4">
    <source>
        <dbReference type="ARBA" id="ARBA00022691"/>
    </source>
</evidence>
<keyword evidence="2 6" id="KW-0489">Methyltransferase</keyword>
<dbReference type="InterPro" id="IPR002052">
    <property type="entry name" value="DNA_methylase_N6_adenine_CS"/>
</dbReference>
<dbReference type="GO" id="GO:0032259">
    <property type="term" value="P:methylation"/>
    <property type="evidence" value="ECO:0007669"/>
    <property type="project" value="UniProtKB-KW"/>
</dbReference>
<evidence type="ECO:0000256" key="1">
    <source>
        <dbReference type="ARBA" id="ARBA00011900"/>
    </source>
</evidence>
<evidence type="ECO:0000313" key="6">
    <source>
        <dbReference type="EMBL" id="AVH44954.1"/>
    </source>
</evidence>
<organism evidence="6 7">
    <name type="scientific">Agrobacterium tumefaciens</name>
    <dbReference type="NCBI Taxonomy" id="358"/>
    <lineage>
        <taxon>Bacteria</taxon>
        <taxon>Pseudomonadati</taxon>
        <taxon>Pseudomonadota</taxon>
        <taxon>Alphaproteobacteria</taxon>
        <taxon>Hyphomicrobiales</taxon>
        <taxon>Rhizobiaceae</taxon>
        <taxon>Rhizobium/Agrobacterium group</taxon>
        <taxon>Agrobacterium</taxon>
        <taxon>Agrobacterium tumefaciens complex</taxon>
    </lineage>
</organism>
<accession>A0A2L2LKU2</accession>
<evidence type="ECO:0000256" key="5">
    <source>
        <dbReference type="ARBA" id="ARBA00047942"/>
    </source>
</evidence>
<reference evidence="6 7" key="1">
    <citation type="submission" date="2018-02" db="EMBL/GenBank/DDBJ databases">
        <title>Complete genome sequence of Agrobacterium tumefaciens 1D1609.</title>
        <authorList>
            <person name="Cho S.-T."/>
            <person name="Haryono M."/>
            <person name="Chang H.-H."/>
            <person name="Santos M.N."/>
            <person name="Lai E.-M."/>
            <person name="Kuo C.-H."/>
        </authorList>
    </citation>
    <scope>NUCLEOTIDE SEQUENCE [LARGE SCALE GENOMIC DNA]</scope>
    <source>
        <strain evidence="6 7">1D1609</strain>
    </source>
</reference>
<dbReference type="RefSeq" id="WP_233282703.1">
    <property type="nucleotide sequence ID" value="NZ_CP026925.1"/>
</dbReference>
<dbReference type="EMBL" id="CP026925">
    <property type="protein sequence ID" value="AVH44954.1"/>
    <property type="molecule type" value="Genomic_DNA"/>
</dbReference>
<dbReference type="GO" id="GO:0009007">
    <property type="term" value="F:site-specific DNA-methyltransferase (adenine-specific) activity"/>
    <property type="evidence" value="ECO:0007669"/>
    <property type="project" value="UniProtKB-EC"/>
</dbReference>
<proteinExistence type="predicted"/>
<evidence type="ECO:0000313" key="7">
    <source>
        <dbReference type="Proteomes" id="UP000237717"/>
    </source>
</evidence>
<evidence type="ECO:0000256" key="2">
    <source>
        <dbReference type="ARBA" id="ARBA00022603"/>
    </source>
</evidence>
<dbReference type="InterPro" id="IPR012327">
    <property type="entry name" value="MeTrfase_D12"/>
</dbReference>
<comment type="catalytic activity">
    <reaction evidence="5">
        <text>a 2'-deoxyadenosine in DNA + S-adenosyl-L-methionine = an N(6)-methyl-2'-deoxyadenosine in DNA + S-adenosyl-L-homocysteine + H(+)</text>
        <dbReference type="Rhea" id="RHEA:15197"/>
        <dbReference type="Rhea" id="RHEA-COMP:12418"/>
        <dbReference type="Rhea" id="RHEA-COMP:12419"/>
        <dbReference type="ChEBI" id="CHEBI:15378"/>
        <dbReference type="ChEBI" id="CHEBI:57856"/>
        <dbReference type="ChEBI" id="CHEBI:59789"/>
        <dbReference type="ChEBI" id="CHEBI:90615"/>
        <dbReference type="ChEBI" id="CHEBI:90616"/>
        <dbReference type="EC" id="2.1.1.72"/>
    </reaction>
</comment>
<name>A0A2L2LKU2_AGRTU</name>
<dbReference type="EC" id="2.1.1.72" evidence="1"/>
<protein>
    <recommendedName>
        <fullName evidence="1">site-specific DNA-methyltransferase (adenine-specific)</fullName>
        <ecNumber evidence="1">2.1.1.72</ecNumber>
    </recommendedName>
</protein>
<keyword evidence="3 6" id="KW-0808">Transferase</keyword>
<gene>
    <name evidence="6" type="ORF">At1D1609_49140</name>
</gene>
<keyword evidence="4" id="KW-0949">S-adenosyl-L-methionine</keyword>
<dbReference type="Pfam" id="PF02086">
    <property type="entry name" value="MethyltransfD12"/>
    <property type="match status" value="1"/>
</dbReference>
<dbReference type="REBASE" id="239395">
    <property type="entry name" value="M.Atu1609ORF49140P"/>
</dbReference>